<sequence>MIRGLIIILISALTLIGCSRSDERDNHLELLQAQIDEMQAIIAEKDAAIKRLTEELAERESEDSSLDEAIREVPWLDKLNVYTEWDKVVIRRHENDPAAAIVDDPLFLESIKWLLHIKRAAIAEYPNGIQTDIEPYLYELYEGDRQYVILVVDRGVIEAGRDGWYWEVDPGIHLPGVAFMPRPPHVRHDGLIAKMAASGAVRRGDQYVMFSSFRAQSRIAPLTEGRRLEEQPEDPGEITERFTFYYYGEELVMDVYDNHVKLSDATSDEWYEYEGAGVQFTVEAG</sequence>
<dbReference type="Proteomes" id="UP000681526">
    <property type="component" value="Unassembled WGS sequence"/>
</dbReference>
<protein>
    <submittedName>
        <fullName evidence="2">Uncharacterized protein</fullName>
    </submittedName>
</protein>
<dbReference type="RefSeq" id="WP_213483295.1">
    <property type="nucleotide sequence ID" value="NZ_CAJRAY010000009.1"/>
</dbReference>
<accession>A0ABN7RPK7</accession>
<keyword evidence="1" id="KW-0175">Coiled coil</keyword>
<evidence type="ECO:0000256" key="1">
    <source>
        <dbReference type="SAM" id="Coils"/>
    </source>
</evidence>
<keyword evidence="3" id="KW-1185">Reference proteome</keyword>
<name>A0ABN7RPK7_THEXY</name>
<dbReference type="EMBL" id="CAJRAY010000009">
    <property type="protein sequence ID" value="CAG5078533.1"/>
    <property type="molecule type" value="Genomic_DNA"/>
</dbReference>
<gene>
    <name evidence="2" type="primary">txxe 3910</name>
    <name evidence="2" type="ORF">TXXE_02310</name>
</gene>
<proteinExistence type="predicted"/>
<organism evidence="2 3">
    <name type="scientific">Thermobacillus xylanilyticus</name>
    <dbReference type="NCBI Taxonomy" id="76633"/>
    <lineage>
        <taxon>Bacteria</taxon>
        <taxon>Bacillati</taxon>
        <taxon>Bacillota</taxon>
        <taxon>Bacilli</taxon>
        <taxon>Bacillales</taxon>
        <taxon>Paenibacillaceae</taxon>
        <taxon>Thermobacillus</taxon>
    </lineage>
</organism>
<feature type="coiled-coil region" evidence="1">
    <location>
        <begin position="28"/>
        <end position="62"/>
    </location>
</feature>
<comment type="caution">
    <text evidence="2">The sequence shown here is derived from an EMBL/GenBank/DDBJ whole genome shotgun (WGS) entry which is preliminary data.</text>
</comment>
<reference evidence="2 3" key="1">
    <citation type="submission" date="2021-04" db="EMBL/GenBank/DDBJ databases">
        <authorList>
            <person name="Rakotoarivonina H."/>
        </authorList>
    </citation>
    <scope>NUCLEOTIDE SEQUENCE [LARGE SCALE GENOMIC DNA]</scope>
    <source>
        <strain evidence="2 3">XE</strain>
    </source>
</reference>
<dbReference type="PROSITE" id="PS51257">
    <property type="entry name" value="PROKAR_LIPOPROTEIN"/>
    <property type="match status" value="1"/>
</dbReference>
<evidence type="ECO:0000313" key="3">
    <source>
        <dbReference type="Proteomes" id="UP000681526"/>
    </source>
</evidence>
<evidence type="ECO:0000313" key="2">
    <source>
        <dbReference type="EMBL" id="CAG5078533.1"/>
    </source>
</evidence>